<feature type="transmembrane region" description="Helical" evidence="1">
    <location>
        <begin position="12"/>
        <end position="31"/>
    </location>
</feature>
<gene>
    <name evidence="2" type="ORF">CNMCM6805_005197</name>
</gene>
<reference evidence="2" key="2">
    <citation type="submission" date="2020-04" db="EMBL/GenBank/DDBJ databases">
        <authorList>
            <person name="Santos R.A.C."/>
            <person name="Steenwyk J.L."/>
            <person name="Rivero-Menendez O."/>
            <person name="Mead M.E."/>
            <person name="Silva L.P."/>
            <person name="Bastos R.W."/>
            <person name="Alastruey-Izquierdo A."/>
            <person name="Goldman G.H."/>
            <person name="Rokas A."/>
        </authorList>
    </citation>
    <scope>NUCLEOTIDE SEQUENCE</scope>
    <source>
        <strain evidence="2">CNM-CM6805</strain>
    </source>
</reference>
<feature type="transmembrane region" description="Helical" evidence="1">
    <location>
        <begin position="309"/>
        <end position="331"/>
    </location>
</feature>
<feature type="transmembrane region" description="Helical" evidence="1">
    <location>
        <begin position="51"/>
        <end position="72"/>
    </location>
</feature>
<evidence type="ECO:0000313" key="3">
    <source>
        <dbReference type="Proteomes" id="UP000653565"/>
    </source>
</evidence>
<accession>A0A8H4GPQ7</accession>
<feature type="transmembrane region" description="Helical" evidence="1">
    <location>
        <begin position="360"/>
        <end position="380"/>
    </location>
</feature>
<feature type="transmembrane region" description="Helical" evidence="1">
    <location>
        <begin position="276"/>
        <end position="297"/>
    </location>
</feature>
<dbReference type="PANTHER" id="PTHR35043:SF8">
    <property type="entry name" value="DUF4220 DOMAIN-CONTAINING PROTEIN"/>
    <property type="match status" value="1"/>
</dbReference>
<evidence type="ECO:0000256" key="1">
    <source>
        <dbReference type="SAM" id="Phobius"/>
    </source>
</evidence>
<keyword evidence="3" id="KW-1185">Reference proteome</keyword>
<reference evidence="2" key="1">
    <citation type="journal article" date="2020" name="bioRxiv">
        <title>Genomic and phenotypic heterogeneity of clinical isolates of the human pathogens Aspergillus fumigatus, Aspergillus lentulus and Aspergillus fumigatiaffinis.</title>
        <authorList>
            <person name="dos Santos R.A.C."/>
            <person name="Steenwyk J.L."/>
            <person name="Rivero-Menendez O."/>
            <person name="Mead M.E."/>
            <person name="Silva L.P."/>
            <person name="Bastos R.W."/>
            <person name="Alastruey-Izquierdo A."/>
            <person name="Goldman G.H."/>
            <person name="Rokas A."/>
        </authorList>
    </citation>
    <scope>NUCLEOTIDE SEQUENCE</scope>
    <source>
        <strain evidence="2">CNM-CM6805</strain>
    </source>
</reference>
<dbReference type="AlphaFoldDB" id="A0A8H4GPQ7"/>
<dbReference type="PANTHER" id="PTHR35043">
    <property type="entry name" value="TRANSCRIPTION FACTOR DOMAIN-CONTAINING PROTEIN"/>
    <property type="match status" value="1"/>
</dbReference>
<keyword evidence="1" id="KW-0472">Membrane</keyword>
<dbReference type="OrthoDB" id="9451547at2759"/>
<keyword evidence="1" id="KW-0812">Transmembrane</keyword>
<keyword evidence="1" id="KW-1133">Transmembrane helix</keyword>
<name>A0A8H4GPQ7_9EURO</name>
<evidence type="ECO:0000313" key="2">
    <source>
        <dbReference type="EMBL" id="KAF4226023.1"/>
    </source>
</evidence>
<feature type="transmembrane region" description="Helical" evidence="1">
    <location>
        <begin position="177"/>
        <end position="195"/>
    </location>
</feature>
<dbReference type="Proteomes" id="UP000653565">
    <property type="component" value="Unassembled WGS sequence"/>
</dbReference>
<proteinExistence type="predicted"/>
<protein>
    <submittedName>
        <fullName evidence="2">Uncharacterized protein</fullName>
    </submittedName>
</protein>
<organism evidence="2 3">
    <name type="scientific">Aspergillus fumigatiaffinis</name>
    <dbReference type="NCBI Taxonomy" id="340414"/>
    <lineage>
        <taxon>Eukaryota</taxon>
        <taxon>Fungi</taxon>
        <taxon>Dikarya</taxon>
        <taxon>Ascomycota</taxon>
        <taxon>Pezizomycotina</taxon>
        <taxon>Eurotiomycetes</taxon>
        <taxon>Eurotiomycetidae</taxon>
        <taxon>Eurotiales</taxon>
        <taxon>Aspergillaceae</taxon>
        <taxon>Aspergillus</taxon>
        <taxon>Aspergillus subgen. Fumigati</taxon>
    </lineage>
</organism>
<sequence>MAGWTESPNQRGTIDILWSCSLTLFTALWTVLHLNVPSADDGFWTILLRKIRWGIFAFLAPDMLVGFSAMQFHSAKISVIQMHSIGCVGWNMKHAFYANSGGFVLGSRDLRPFPVTAASIFYLVSAKHINCPAISEAEIWDKSKADTFAKGAALIQSIWLAIQSIARASQGLTTSPLELFSLAFVLSTIMTYYFWLHKPQDVGVPTVLDLTNGTVAEVLSTAGEIASGPFRDTPLDFIEKPLQPWKRRTILQRFGLRERPLRRMPDDAVMPNDMSVLTWILITVPSLMHTAVHLLGWNHRFPTNIEQQFWRGASVFLATGLPLSTALKALLNACGCRGQPSLVWIWVQPADTRERGWRSMIVDVAMTLITFCLILARLYIIIESFISLRKLPADAYQVVNWAELIPHG</sequence>
<dbReference type="EMBL" id="JAAAPX010000287">
    <property type="protein sequence ID" value="KAF4226023.1"/>
    <property type="molecule type" value="Genomic_DNA"/>
</dbReference>
<comment type="caution">
    <text evidence="2">The sequence shown here is derived from an EMBL/GenBank/DDBJ whole genome shotgun (WGS) entry which is preliminary data.</text>
</comment>